<dbReference type="NCBIfam" id="NF047321">
    <property type="entry name" value="SCO7613_CTERM"/>
    <property type="match status" value="1"/>
</dbReference>
<feature type="transmembrane region" description="Helical" evidence="1">
    <location>
        <begin position="456"/>
        <end position="475"/>
    </location>
</feature>
<feature type="transmembrane region" description="Helical" evidence="1">
    <location>
        <begin position="609"/>
        <end position="626"/>
    </location>
</feature>
<feature type="transmembrane region" description="Helical" evidence="1">
    <location>
        <begin position="377"/>
        <end position="396"/>
    </location>
</feature>
<reference evidence="2" key="1">
    <citation type="submission" date="2024-05" db="EMBL/GenBank/DDBJ databases">
        <authorList>
            <person name="Kim S."/>
            <person name="Heo J."/>
            <person name="Choi H."/>
            <person name="Choi Y."/>
            <person name="Kwon S.-W."/>
            <person name="Kim Y."/>
        </authorList>
    </citation>
    <scope>NUCLEOTIDE SEQUENCE</scope>
    <source>
        <strain evidence="2">KACC 23699</strain>
    </source>
</reference>
<feature type="transmembrane region" description="Helical" evidence="1">
    <location>
        <begin position="124"/>
        <end position="147"/>
    </location>
</feature>
<sequence>MAPIPCPSCGAFLPAQPVRCPACGLPLTGPDAARLWELDQRLAALQVERLQVLDLLRSHGPLSSDAAAAPTAAATSATAADASATAVPGGAPIAPAAHGSLTSAPGPRPEAPAPRRTWTTQQTLLAVGVLLVLVASSIALAVAWFLIGHYGQMVVMGGLTALAALVSFRLSRRGLPSSAEALALVSGGLMLLDVTAARRFGLLGLDSLDPRGYTAGAGLLVAVVLAVLHRRDRRVAAFALLSLTAASIGWAGIVAFAGGAATGAALALLGAVLFGSARLLLPESLGLTRRAASGPASGWAVVGLLAASIGALAAARTGAGASVTGAGLACVALLAVLGAAGALVVRRVVAVRAAQLGSRAAVRADWSRHALTGDWRALSVVAVVATLAVPAAVGSLGLQLGAIGNAALASIVGAAAIGLLAWRPVTHSMGDLWLLGQAGLAPLLLVGVAAAHGADVPTTITLLVVAVVASASAVLRPAWRGASAGTAALALLGAVALASGLGSPTTQVLAVTVLGLLLAGGALARPSRSEEVPVALVAAVALALALLESVSRALPDGIVATTLATIAAVAGATAVLRRPVRPLAEAVAVLSGTAAVWLLGGLASPEIQWVLLALTAALLVALAGWRRGVLDEVVLGVGAALTALATVEVALDRSWPHAAAGACAAYALVAVGYAALPHRRGIVTLAVVGFTSATWIELLDADITRLEAYTLPLALLLLAAGLWSHRELGDRSWLTAGPALSVGLLPSALATAVVDDVPRALVTVTAAVALLAVGAWRRWQALVVVGALAAALVAVTQLGPLTLRAPRYLTLGSLGIALLLVGARYEQSRANARHAVSWLSSMS</sequence>
<feature type="transmembrane region" description="Helical" evidence="1">
    <location>
        <begin position="153"/>
        <end position="170"/>
    </location>
</feature>
<evidence type="ECO:0000313" key="2">
    <source>
        <dbReference type="EMBL" id="XBO42991.1"/>
    </source>
</evidence>
<proteinExistence type="predicted"/>
<feature type="transmembrane region" description="Helical" evidence="1">
    <location>
        <begin position="482"/>
        <end position="501"/>
    </location>
</feature>
<feature type="transmembrane region" description="Helical" evidence="1">
    <location>
        <begin position="708"/>
        <end position="725"/>
    </location>
</feature>
<keyword evidence="1" id="KW-0812">Transmembrane</keyword>
<feature type="transmembrane region" description="Helical" evidence="1">
    <location>
        <begin position="321"/>
        <end position="345"/>
    </location>
</feature>
<dbReference type="InterPro" id="IPR058062">
    <property type="entry name" value="SCO7613_C"/>
</dbReference>
<feature type="transmembrane region" description="Helical" evidence="1">
    <location>
        <begin position="432"/>
        <end position="450"/>
    </location>
</feature>
<dbReference type="RefSeq" id="WP_406830417.1">
    <property type="nucleotide sequence ID" value="NZ_CP157483.1"/>
</dbReference>
<feature type="transmembrane region" description="Helical" evidence="1">
    <location>
        <begin position="657"/>
        <end position="676"/>
    </location>
</feature>
<accession>A0AAU7JRE1</accession>
<feature type="transmembrane region" description="Helical" evidence="1">
    <location>
        <begin position="235"/>
        <end position="257"/>
    </location>
</feature>
<feature type="transmembrane region" description="Helical" evidence="1">
    <location>
        <begin position="293"/>
        <end position="315"/>
    </location>
</feature>
<feature type="transmembrane region" description="Helical" evidence="1">
    <location>
        <begin position="532"/>
        <end position="551"/>
    </location>
</feature>
<gene>
    <name evidence="2" type="ORF">ABEG17_15665</name>
</gene>
<protein>
    <recommendedName>
        <fullName evidence="3">DUF2157 domain-containing protein</fullName>
    </recommendedName>
</protein>
<feature type="transmembrane region" description="Helical" evidence="1">
    <location>
        <begin position="781"/>
        <end position="799"/>
    </location>
</feature>
<feature type="transmembrane region" description="Helical" evidence="1">
    <location>
        <begin position="583"/>
        <end position="603"/>
    </location>
</feature>
<feature type="transmembrane region" description="Helical" evidence="1">
    <location>
        <begin position="507"/>
        <end position="525"/>
    </location>
</feature>
<keyword evidence="1" id="KW-1133">Transmembrane helix</keyword>
<dbReference type="AlphaFoldDB" id="A0AAU7JRE1"/>
<dbReference type="EMBL" id="CP157483">
    <property type="protein sequence ID" value="XBO42991.1"/>
    <property type="molecule type" value="Genomic_DNA"/>
</dbReference>
<keyword evidence="1" id="KW-0472">Membrane</keyword>
<feature type="transmembrane region" description="Helical" evidence="1">
    <location>
        <begin position="402"/>
        <end position="420"/>
    </location>
</feature>
<evidence type="ECO:0000256" key="1">
    <source>
        <dbReference type="SAM" id="Phobius"/>
    </source>
</evidence>
<feature type="transmembrane region" description="Helical" evidence="1">
    <location>
        <begin position="212"/>
        <end position="228"/>
    </location>
</feature>
<feature type="transmembrane region" description="Helical" evidence="1">
    <location>
        <begin position="182"/>
        <end position="200"/>
    </location>
</feature>
<feature type="transmembrane region" description="Helical" evidence="1">
    <location>
        <begin position="633"/>
        <end position="651"/>
    </location>
</feature>
<feature type="transmembrane region" description="Helical" evidence="1">
    <location>
        <begin position="557"/>
        <end position="576"/>
    </location>
</feature>
<evidence type="ECO:0008006" key="3">
    <source>
        <dbReference type="Google" id="ProtNLM"/>
    </source>
</evidence>
<organism evidence="2">
    <name type="scientific">Pedococcus sp. KACC 23699</name>
    <dbReference type="NCBI Taxonomy" id="3149228"/>
    <lineage>
        <taxon>Bacteria</taxon>
        <taxon>Bacillati</taxon>
        <taxon>Actinomycetota</taxon>
        <taxon>Actinomycetes</taxon>
        <taxon>Micrococcales</taxon>
        <taxon>Intrasporangiaceae</taxon>
        <taxon>Pedococcus</taxon>
    </lineage>
</organism>
<feature type="transmembrane region" description="Helical" evidence="1">
    <location>
        <begin position="681"/>
        <end position="696"/>
    </location>
</feature>
<feature type="transmembrane region" description="Helical" evidence="1">
    <location>
        <begin position="732"/>
        <end position="754"/>
    </location>
</feature>
<feature type="transmembrane region" description="Helical" evidence="1">
    <location>
        <begin position="805"/>
        <end position="823"/>
    </location>
</feature>
<feature type="transmembrane region" description="Helical" evidence="1">
    <location>
        <begin position="263"/>
        <end position="281"/>
    </location>
</feature>
<name>A0AAU7JRE1_9MICO</name>
<feature type="transmembrane region" description="Helical" evidence="1">
    <location>
        <begin position="760"/>
        <end position="776"/>
    </location>
</feature>